<dbReference type="Proteomes" id="UP000006158">
    <property type="component" value="Chromosome"/>
</dbReference>
<sequence length="381" mass="42696">MMPTRIEKATARMSPDLREGVPLMLTDERRMELSDILRPVAPPREVDNVYTADQKQRLLDVVHDRGPWKLIIAQHFASADELMATMSGMFPEGFEPSMDLFLTPTFRGYLANYGAVLYPELHDCFYNETFLNHAKDYWGAQYAKPEMMLFNINGPCANRDPGHLDSPSFRGVRHENAPTWLCSVMGKSGLFNDYLVKMAQVITWFSLDEGSGFTYWPDGPLKAPKRVLPPINNRGVVVQNEMMVHRGEANGPLEQQMPAGLAFDTVFAGDPADRDQWVLKNGDDVIARHHTDELRFLVHWSAEVFTDFDELKKNMDGSDDLTADKAIDMMVDDLASKGIKLDIPSDPLHDPAFIGALNAAYDLGGPAIYPEEAPLSAFVLS</sequence>
<evidence type="ECO:0000313" key="2">
    <source>
        <dbReference type="Proteomes" id="UP000006158"/>
    </source>
</evidence>
<proteinExistence type="predicted"/>
<dbReference type="KEGG" id="msg:MSMEI_2800"/>
<gene>
    <name evidence="1" type="ordered locus">MSMEI_2800</name>
</gene>
<dbReference type="PATRIC" id="fig|246196.56.peg.2876"/>
<organism evidence="1 2">
    <name type="scientific">Mycolicibacterium smegmatis (strain ATCC 700084 / mc(2)155)</name>
    <name type="common">Mycobacterium smegmatis</name>
    <dbReference type="NCBI Taxonomy" id="246196"/>
    <lineage>
        <taxon>Bacteria</taxon>
        <taxon>Bacillati</taxon>
        <taxon>Actinomycetota</taxon>
        <taxon>Actinomycetes</taxon>
        <taxon>Mycobacteriales</taxon>
        <taxon>Mycobacteriaceae</taxon>
        <taxon>Mycolicibacterium</taxon>
    </lineage>
</organism>
<evidence type="ECO:0000313" key="1">
    <source>
        <dbReference type="EMBL" id="AFP39264.1"/>
    </source>
</evidence>
<name>I7G9Q7_MYCS2</name>
<reference evidence="1 2" key="1">
    <citation type="journal article" date="2007" name="Genome Biol.">
        <title>Interrupted coding sequences in Mycobacterium smegmatis: authentic mutations or sequencing errors?</title>
        <authorList>
            <person name="Deshayes C."/>
            <person name="Perrodou E."/>
            <person name="Gallien S."/>
            <person name="Euphrasie D."/>
            <person name="Schaeffer C."/>
            <person name="Van-Dorsselaer A."/>
            <person name="Poch O."/>
            <person name="Lecompte O."/>
            <person name="Reyrat J.M."/>
        </authorList>
    </citation>
    <scope>NUCLEOTIDE SEQUENCE [LARGE SCALE GENOMIC DNA]</scope>
    <source>
        <strain evidence="2">ATCC 700084 / mc(2)155</strain>
    </source>
</reference>
<reference evidence="1 2" key="2">
    <citation type="journal article" date="2009" name="Genome Res.">
        <title>Ortho-proteogenomics: multiple proteomes investigation through orthology and a new MS-based protocol.</title>
        <authorList>
            <person name="Gallien S."/>
            <person name="Perrodou E."/>
            <person name="Carapito C."/>
            <person name="Deshayes C."/>
            <person name="Reyrat J.M."/>
            <person name="Van Dorsselaer A."/>
            <person name="Poch O."/>
            <person name="Schaeffer C."/>
            <person name="Lecompte O."/>
        </authorList>
    </citation>
    <scope>NUCLEOTIDE SEQUENCE [LARGE SCALE GENOMIC DNA]</scope>
    <source>
        <strain evidence="2">ATCC 700084 / mc(2)155</strain>
    </source>
</reference>
<dbReference type="EMBL" id="CP001663">
    <property type="protein sequence ID" value="AFP39264.1"/>
    <property type="molecule type" value="Genomic_DNA"/>
</dbReference>
<dbReference type="AlphaFoldDB" id="I7G9Q7"/>
<protein>
    <submittedName>
        <fullName evidence="1">Uncharacterized protein</fullName>
    </submittedName>
</protein>
<accession>I7G9Q7</accession>